<reference evidence="8" key="1">
    <citation type="journal article" date="2014" name="Science">
        <title>Ancient hybridizations among the ancestral genomes of bread wheat.</title>
        <authorList>
            <consortium name="International Wheat Genome Sequencing Consortium,"/>
            <person name="Marcussen T."/>
            <person name="Sandve S.R."/>
            <person name="Heier L."/>
            <person name="Spannagl M."/>
            <person name="Pfeifer M."/>
            <person name="Jakobsen K.S."/>
            <person name="Wulff B.B."/>
            <person name="Steuernagel B."/>
            <person name="Mayer K.F."/>
            <person name="Olsen O.A."/>
        </authorList>
    </citation>
    <scope>NUCLEOTIDE SEQUENCE [LARGE SCALE GENOMIC DNA]</scope>
    <source>
        <strain evidence="8">cv. AL8/78</strain>
    </source>
</reference>
<dbReference type="InterPro" id="IPR020946">
    <property type="entry name" value="Flavin_mOase-like"/>
</dbReference>
<evidence type="ECO:0000256" key="4">
    <source>
        <dbReference type="ARBA" id="ARBA00022857"/>
    </source>
</evidence>
<evidence type="ECO:0000313" key="7">
    <source>
        <dbReference type="EnsemblPlants" id="AET6Gv20385600.14"/>
    </source>
</evidence>
<reference evidence="7" key="3">
    <citation type="journal article" date="2017" name="Nature">
        <title>Genome sequence of the progenitor of the wheat D genome Aegilops tauschii.</title>
        <authorList>
            <person name="Luo M.C."/>
            <person name="Gu Y.Q."/>
            <person name="Puiu D."/>
            <person name="Wang H."/>
            <person name="Twardziok S.O."/>
            <person name="Deal K.R."/>
            <person name="Huo N."/>
            <person name="Zhu T."/>
            <person name="Wang L."/>
            <person name="Wang Y."/>
            <person name="McGuire P.E."/>
            <person name="Liu S."/>
            <person name="Long H."/>
            <person name="Ramasamy R.K."/>
            <person name="Rodriguez J.C."/>
            <person name="Van S.L."/>
            <person name="Yuan L."/>
            <person name="Wang Z."/>
            <person name="Xia Z."/>
            <person name="Xiao L."/>
            <person name="Anderson O.D."/>
            <person name="Ouyang S."/>
            <person name="Liang Y."/>
            <person name="Zimin A.V."/>
            <person name="Pertea G."/>
            <person name="Qi P."/>
            <person name="Bennetzen J.L."/>
            <person name="Dai X."/>
            <person name="Dawson M.W."/>
            <person name="Muller H.G."/>
            <person name="Kugler K."/>
            <person name="Rivarola-Duarte L."/>
            <person name="Spannagl M."/>
            <person name="Mayer K.F.X."/>
            <person name="Lu F.H."/>
            <person name="Bevan M.W."/>
            <person name="Leroy P."/>
            <person name="Li P."/>
            <person name="You F.M."/>
            <person name="Sun Q."/>
            <person name="Liu Z."/>
            <person name="Lyons E."/>
            <person name="Wicker T."/>
            <person name="Salzberg S.L."/>
            <person name="Devos K.M."/>
            <person name="Dvorak J."/>
        </authorList>
    </citation>
    <scope>NUCLEOTIDE SEQUENCE [LARGE SCALE GENOMIC DNA]</scope>
    <source>
        <strain evidence="7">cv. AL8/78</strain>
    </source>
</reference>
<dbReference type="PANTHER" id="PTHR23023">
    <property type="entry name" value="DIMETHYLANILINE MONOOXYGENASE"/>
    <property type="match status" value="1"/>
</dbReference>
<keyword evidence="4" id="KW-0521">NADP</keyword>
<dbReference type="STRING" id="200361.A0A453NI34"/>
<comment type="cofactor">
    <cofactor evidence="6">
        <name>FAD</name>
        <dbReference type="ChEBI" id="CHEBI:57692"/>
    </cofactor>
</comment>
<comment type="similarity">
    <text evidence="1 6">Belongs to the FMO family.</text>
</comment>
<evidence type="ECO:0000313" key="8">
    <source>
        <dbReference type="Proteomes" id="UP000015105"/>
    </source>
</evidence>
<dbReference type="Proteomes" id="UP000015105">
    <property type="component" value="Chromosome 6D"/>
</dbReference>
<keyword evidence="6" id="KW-0503">Monooxygenase</keyword>
<dbReference type="Gramene" id="AET6Gv20385600.14">
    <property type="protein sequence ID" value="AET6Gv20385600.14"/>
    <property type="gene ID" value="AET6Gv20385600"/>
</dbReference>
<keyword evidence="5 6" id="KW-0560">Oxidoreductase</keyword>
<dbReference type="InterPro" id="IPR036188">
    <property type="entry name" value="FAD/NAD-bd_sf"/>
</dbReference>
<dbReference type="Pfam" id="PF00743">
    <property type="entry name" value="FMO-like"/>
    <property type="match status" value="2"/>
</dbReference>
<dbReference type="EC" id="1.-.-.-" evidence="6"/>
<reference evidence="7" key="4">
    <citation type="submission" date="2019-03" db="UniProtKB">
        <authorList>
            <consortium name="EnsemblPlants"/>
        </authorList>
    </citation>
    <scope>IDENTIFICATION</scope>
</reference>
<proteinExistence type="inferred from homology"/>
<dbReference type="InterPro" id="IPR050346">
    <property type="entry name" value="FMO-like"/>
</dbReference>
<accession>A0A453NI34</accession>
<evidence type="ECO:0000256" key="5">
    <source>
        <dbReference type="ARBA" id="ARBA00023002"/>
    </source>
</evidence>
<keyword evidence="2 6" id="KW-0285">Flavoprotein</keyword>
<dbReference type="GO" id="GO:0004499">
    <property type="term" value="F:N,N-dimethylaniline monooxygenase activity"/>
    <property type="evidence" value="ECO:0007669"/>
    <property type="project" value="InterPro"/>
</dbReference>
<keyword evidence="3 6" id="KW-0274">FAD</keyword>
<dbReference type="SUPFAM" id="SSF51905">
    <property type="entry name" value="FAD/NAD(P)-binding domain"/>
    <property type="match status" value="2"/>
</dbReference>
<dbReference type="FunFam" id="3.50.50.60:FF:000099">
    <property type="entry name" value="Flavin-containing monooxygenase"/>
    <property type="match status" value="1"/>
</dbReference>
<protein>
    <recommendedName>
        <fullName evidence="6">Flavin-containing monooxygenase</fullName>
        <ecNumber evidence="6">1.-.-.-</ecNumber>
    </recommendedName>
</protein>
<reference evidence="7" key="5">
    <citation type="journal article" date="2021" name="G3 (Bethesda)">
        <title>Aegilops tauschii genome assembly Aet v5.0 features greater sequence contiguity and improved annotation.</title>
        <authorList>
            <person name="Wang L."/>
            <person name="Zhu T."/>
            <person name="Rodriguez J.C."/>
            <person name="Deal K.R."/>
            <person name="Dubcovsky J."/>
            <person name="McGuire P.E."/>
            <person name="Lux T."/>
            <person name="Spannagl M."/>
            <person name="Mayer K.F.X."/>
            <person name="Baldrich P."/>
            <person name="Meyers B.C."/>
            <person name="Huo N."/>
            <person name="Gu Y.Q."/>
            <person name="Zhou H."/>
            <person name="Devos K.M."/>
            <person name="Bennetzen J.L."/>
            <person name="Unver T."/>
            <person name="Budak H."/>
            <person name="Gulick P.J."/>
            <person name="Galiba G."/>
            <person name="Kalapos B."/>
            <person name="Nelson D.R."/>
            <person name="Li P."/>
            <person name="You F.M."/>
            <person name="Luo M.C."/>
            <person name="Dvorak J."/>
        </authorList>
    </citation>
    <scope>NUCLEOTIDE SEQUENCE [LARGE SCALE GENOMIC DNA]</scope>
    <source>
        <strain evidence="7">cv. AL8/78</strain>
    </source>
</reference>
<dbReference type="GO" id="GO:0050661">
    <property type="term" value="F:NADP binding"/>
    <property type="evidence" value="ECO:0007669"/>
    <property type="project" value="InterPro"/>
</dbReference>
<keyword evidence="8" id="KW-1185">Reference proteome</keyword>
<dbReference type="PRINTS" id="PR00370">
    <property type="entry name" value="FMOXYGENASE"/>
</dbReference>
<dbReference type="InterPro" id="IPR000960">
    <property type="entry name" value="Flavin_mOase"/>
</dbReference>
<dbReference type="AlphaFoldDB" id="A0A453NI34"/>
<sequence length="487" mass="55123">QKLCRKQTQKHRRGRRHRFLRAAASSRRPDRSDTPMPSRSLRVAVIGAGAAGLVAARELRREGHAPVVFERTDGVGGTWVYEADADASASPEPLVTQRRSNLDASLRTNLPRECMGFLDFPFVAGPDGDTRRFPGHAEVLRYLQSFARRFDLDGLVRLETEVVRVSRETSGTSWRVRYSRKASGSEKRETDEEVFDAVVICNGHYSQPHFADVAGVDAWPGKQLHSTSYRVPEPFHGQVVVVIGCGPSGTDISRDIAGVAKEVHLASRWSLSATSEKLPGHANMWFHSEIDRAQEDGSVVFHDGSRVKADVIMHCTGYIYKYNFPFLTNDATVSVDDNCVDPLYKHVFPPQVAPRLSFIGLPLKVVPFPLFELQSHWVAGVLSGRFKLPSKDEMVRDVTAFHSRLAARGWPRRYTHRLRDREFENEDWLAEQCRRGGPEGWRREMFDAAMQVMVERPENYRDEWDGGDYDHLLAQANRDFAAHCQRP</sequence>
<dbReference type="GO" id="GO:0050660">
    <property type="term" value="F:flavin adenine dinucleotide binding"/>
    <property type="evidence" value="ECO:0007669"/>
    <property type="project" value="InterPro"/>
</dbReference>
<evidence type="ECO:0000256" key="2">
    <source>
        <dbReference type="ARBA" id="ARBA00022630"/>
    </source>
</evidence>
<name>A0A453NI34_AEGTS</name>
<evidence type="ECO:0000256" key="1">
    <source>
        <dbReference type="ARBA" id="ARBA00009183"/>
    </source>
</evidence>
<dbReference type="EnsemblPlants" id="AET6Gv20385600.14">
    <property type="protein sequence ID" value="AET6Gv20385600.14"/>
    <property type="gene ID" value="AET6Gv20385600"/>
</dbReference>
<evidence type="ECO:0000256" key="3">
    <source>
        <dbReference type="ARBA" id="ARBA00022827"/>
    </source>
</evidence>
<evidence type="ECO:0000256" key="6">
    <source>
        <dbReference type="RuleBase" id="RU361177"/>
    </source>
</evidence>
<reference evidence="8" key="2">
    <citation type="journal article" date="2017" name="Nat. Plants">
        <title>The Aegilops tauschii genome reveals multiple impacts of transposons.</title>
        <authorList>
            <person name="Zhao G."/>
            <person name="Zou C."/>
            <person name="Li K."/>
            <person name="Wang K."/>
            <person name="Li T."/>
            <person name="Gao L."/>
            <person name="Zhang X."/>
            <person name="Wang H."/>
            <person name="Yang Z."/>
            <person name="Liu X."/>
            <person name="Jiang W."/>
            <person name="Mao L."/>
            <person name="Kong X."/>
            <person name="Jiao Y."/>
            <person name="Jia J."/>
        </authorList>
    </citation>
    <scope>NUCLEOTIDE SEQUENCE [LARGE SCALE GENOMIC DNA]</scope>
    <source>
        <strain evidence="8">cv. AL8/78</strain>
    </source>
</reference>
<organism evidence="7 8">
    <name type="scientific">Aegilops tauschii subsp. strangulata</name>
    <name type="common">Goatgrass</name>
    <dbReference type="NCBI Taxonomy" id="200361"/>
    <lineage>
        <taxon>Eukaryota</taxon>
        <taxon>Viridiplantae</taxon>
        <taxon>Streptophyta</taxon>
        <taxon>Embryophyta</taxon>
        <taxon>Tracheophyta</taxon>
        <taxon>Spermatophyta</taxon>
        <taxon>Magnoliopsida</taxon>
        <taxon>Liliopsida</taxon>
        <taxon>Poales</taxon>
        <taxon>Poaceae</taxon>
        <taxon>BOP clade</taxon>
        <taxon>Pooideae</taxon>
        <taxon>Triticodae</taxon>
        <taxon>Triticeae</taxon>
        <taxon>Triticinae</taxon>
        <taxon>Aegilops</taxon>
    </lineage>
</organism>
<dbReference type="Gene3D" id="3.50.50.60">
    <property type="entry name" value="FAD/NAD(P)-binding domain"/>
    <property type="match status" value="2"/>
</dbReference>